<reference evidence="1" key="2">
    <citation type="submission" date="2020-11" db="EMBL/GenBank/DDBJ databases">
        <authorList>
            <person name="McCartney M.A."/>
            <person name="Auch B."/>
            <person name="Kono T."/>
            <person name="Mallez S."/>
            <person name="Becker A."/>
            <person name="Gohl D.M."/>
            <person name="Silverstein K.A.T."/>
            <person name="Koren S."/>
            <person name="Bechman K.B."/>
            <person name="Herman A."/>
            <person name="Abrahante J.E."/>
            <person name="Garbe J."/>
        </authorList>
    </citation>
    <scope>NUCLEOTIDE SEQUENCE</scope>
    <source>
        <strain evidence="1">Duluth1</strain>
        <tissue evidence="1">Whole animal</tissue>
    </source>
</reference>
<evidence type="ECO:0000313" key="1">
    <source>
        <dbReference type="EMBL" id="KAH3741196.1"/>
    </source>
</evidence>
<comment type="caution">
    <text evidence="1">The sequence shown here is derived from an EMBL/GenBank/DDBJ whole genome shotgun (WGS) entry which is preliminary data.</text>
</comment>
<dbReference type="Proteomes" id="UP000828390">
    <property type="component" value="Unassembled WGS sequence"/>
</dbReference>
<accession>A0A9D4D8K9</accession>
<reference evidence="1" key="1">
    <citation type="journal article" date="2019" name="bioRxiv">
        <title>The Genome of the Zebra Mussel, Dreissena polymorpha: A Resource for Invasive Species Research.</title>
        <authorList>
            <person name="McCartney M.A."/>
            <person name="Auch B."/>
            <person name="Kono T."/>
            <person name="Mallez S."/>
            <person name="Zhang Y."/>
            <person name="Obille A."/>
            <person name="Becker A."/>
            <person name="Abrahante J.E."/>
            <person name="Garbe J."/>
            <person name="Badalamenti J.P."/>
            <person name="Herman A."/>
            <person name="Mangelson H."/>
            <person name="Liachko I."/>
            <person name="Sullivan S."/>
            <person name="Sone E.D."/>
            <person name="Koren S."/>
            <person name="Silverstein K.A.T."/>
            <person name="Beckman K.B."/>
            <person name="Gohl D.M."/>
        </authorList>
    </citation>
    <scope>NUCLEOTIDE SEQUENCE</scope>
    <source>
        <strain evidence="1">Duluth1</strain>
        <tissue evidence="1">Whole animal</tissue>
    </source>
</reference>
<proteinExistence type="predicted"/>
<evidence type="ECO:0000313" key="2">
    <source>
        <dbReference type="Proteomes" id="UP000828390"/>
    </source>
</evidence>
<dbReference type="EMBL" id="JAIWYP010000011">
    <property type="protein sequence ID" value="KAH3741196.1"/>
    <property type="molecule type" value="Genomic_DNA"/>
</dbReference>
<organism evidence="1 2">
    <name type="scientific">Dreissena polymorpha</name>
    <name type="common">Zebra mussel</name>
    <name type="synonym">Mytilus polymorpha</name>
    <dbReference type="NCBI Taxonomy" id="45954"/>
    <lineage>
        <taxon>Eukaryota</taxon>
        <taxon>Metazoa</taxon>
        <taxon>Spiralia</taxon>
        <taxon>Lophotrochozoa</taxon>
        <taxon>Mollusca</taxon>
        <taxon>Bivalvia</taxon>
        <taxon>Autobranchia</taxon>
        <taxon>Heteroconchia</taxon>
        <taxon>Euheterodonta</taxon>
        <taxon>Imparidentia</taxon>
        <taxon>Neoheterodontei</taxon>
        <taxon>Myida</taxon>
        <taxon>Dreissenoidea</taxon>
        <taxon>Dreissenidae</taxon>
        <taxon>Dreissena</taxon>
    </lineage>
</organism>
<keyword evidence="2" id="KW-1185">Reference proteome</keyword>
<gene>
    <name evidence="1" type="ORF">DPMN_047916</name>
</gene>
<sequence>MTNSFVCARPCTLRLGRRSIMIFGGHACKQGPHTEDRGRQKLITRVTIITRNTARGPTVGLHTHVQNADLNIRSLTVLCDPAISASRGRPVFKGDGDFIDFGHGPNGAGKIVAPQIGSKPDAIFPCNHDVLNLATSPVNIKILREYLALHNS</sequence>
<name>A0A9D4D8K9_DREPO</name>
<dbReference type="AlphaFoldDB" id="A0A9D4D8K9"/>
<protein>
    <submittedName>
        <fullName evidence="1">Uncharacterized protein</fullName>
    </submittedName>
</protein>